<dbReference type="AlphaFoldDB" id="B2TMK0"/>
<dbReference type="InterPro" id="IPR000150">
    <property type="entry name" value="Cof"/>
</dbReference>
<gene>
    <name evidence="1" type="ordered locus">CLL_A0987</name>
</gene>
<dbReference type="GO" id="GO:0000287">
    <property type="term" value="F:magnesium ion binding"/>
    <property type="evidence" value="ECO:0007669"/>
    <property type="project" value="TreeGrafter"/>
</dbReference>
<evidence type="ECO:0000313" key="1">
    <source>
        <dbReference type="EMBL" id="ACD25040.1"/>
    </source>
</evidence>
<dbReference type="GO" id="GO:0005829">
    <property type="term" value="C:cytosol"/>
    <property type="evidence" value="ECO:0007669"/>
    <property type="project" value="TreeGrafter"/>
</dbReference>
<dbReference type="SUPFAM" id="SSF56784">
    <property type="entry name" value="HAD-like"/>
    <property type="match status" value="1"/>
</dbReference>
<keyword evidence="1" id="KW-0378">Hydrolase</keyword>
<dbReference type="CDD" id="cd07518">
    <property type="entry name" value="HAD_YbiV-Like"/>
    <property type="match status" value="1"/>
</dbReference>
<dbReference type="EMBL" id="CP001056">
    <property type="protein sequence ID" value="ACD25040.1"/>
    <property type="molecule type" value="Genomic_DNA"/>
</dbReference>
<reference evidence="1" key="1">
    <citation type="submission" date="2009-06" db="EMBL/GenBank/DDBJ databases">
        <authorList>
            <consortium name="US DOE Joint Genome Institute (JGI-PGF)"/>
            <person name="Lucas S."/>
            <person name="Copeland A."/>
            <person name="Lapidus A."/>
            <person name="Glavina del Rio T."/>
            <person name="Dalin E."/>
            <person name="Tice H."/>
            <person name="Bruce D."/>
            <person name="Goodwin L."/>
            <person name="Pitluck S."/>
            <person name="Kyrpides N."/>
            <person name="Mavromatis K."/>
            <person name="Ivanova N."/>
            <person name="Saunders E."/>
            <person name="Brettin T."/>
            <person name="Detter J.C."/>
            <person name="Han C."/>
            <person name="Larimer F."/>
            <person name="Land M."/>
            <person name="Hauser L."/>
            <person name="Markowitz V."/>
            <person name="Cheng J.-F."/>
            <person name="Hugenholtz P."/>
            <person name="Woyke T."/>
            <person name="Wu D."/>
            <person name="Gronow S."/>
            <person name="Klenk H.-P."/>
            <person name="Eisen J.A."/>
        </authorList>
    </citation>
    <scope>NUCLEOTIDE SEQUENCE</scope>
    <source>
        <strain evidence="1">Eklund 17B</strain>
    </source>
</reference>
<protein>
    <submittedName>
        <fullName evidence="1">HAD hydrolase, IIB family</fullName>
    </submittedName>
</protein>
<accession>B2TMK0</accession>
<dbReference type="InterPro" id="IPR023214">
    <property type="entry name" value="HAD_sf"/>
</dbReference>
<dbReference type="Gene3D" id="3.40.50.1000">
    <property type="entry name" value="HAD superfamily/HAD-like"/>
    <property type="match status" value="1"/>
</dbReference>
<dbReference type="Gene3D" id="3.30.1240.10">
    <property type="match status" value="1"/>
</dbReference>
<accession>U4PDS3</accession>
<dbReference type="SFLD" id="SFLDG01140">
    <property type="entry name" value="C2.B:_Phosphomannomutase_and_P"/>
    <property type="match status" value="1"/>
</dbReference>
<name>B2TMK0_CLOBB</name>
<dbReference type="InterPro" id="IPR006379">
    <property type="entry name" value="HAD-SF_hydro_IIB"/>
</dbReference>
<dbReference type="KEGG" id="cbk:CLL_A0987"/>
<dbReference type="PANTHER" id="PTHR10000">
    <property type="entry name" value="PHOSPHOSERINE PHOSPHATASE"/>
    <property type="match status" value="1"/>
</dbReference>
<proteinExistence type="predicted"/>
<reference evidence="1" key="2">
    <citation type="submission" date="2009-08" db="EMBL/GenBank/DDBJ databases">
        <authorList>
            <person name="Shrivastava S."/>
            <person name="Brinkac L.M."/>
            <person name="Dodson R.J."/>
            <person name="Harkins D.M."/>
            <person name="Durkin A.S."/>
            <person name="Sutton G."/>
        </authorList>
    </citation>
    <scope>NUCLEOTIDE SEQUENCE</scope>
    <source>
        <strain evidence="1">Eklund 17B</strain>
    </source>
</reference>
<dbReference type="InterPro" id="IPR036412">
    <property type="entry name" value="HAD-like_sf"/>
</dbReference>
<dbReference type="PATRIC" id="fig|935198.13.peg.937"/>
<dbReference type="Pfam" id="PF08282">
    <property type="entry name" value="Hydrolase_3"/>
    <property type="match status" value="1"/>
</dbReference>
<dbReference type="NCBIfam" id="TIGR00099">
    <property type="entry name" value="Cof-subfamily"/>
    <property type="match status" value="1"/>
</dbReference>
<dbReference type="PANTHER" id="PTHR10000:SF53">
    <property type="entry name" value="5-AMINO-6-(5-PHOSPHO-D-RIBITYLAMINO)URACIL PHOSPHATASE YBJI-RELATED"/>
    <property type="match status" value="1"/>
</dbReference>
<dbReference type="NCBIfam" id="TIGR01484">
    <property type="entry name" value="HAD-SF-IIB"/>
    <property type="match status" value="1"/>
</dbReference>
<sequence length="262" mass="29939">MIKLIATDMDGTLLDENGHLPEGFTEVLDLITKKDVKFVIASGRPYPTLQTNFGPVANRLSYITDNGALVYHNNELIFKDVMDKNVIQDIIKEARKIKNIAIVLCGVECAYLENFSDEYLEQIHRFYVRYEVVDDISKVEDDIIKVTLCDLDHAIKNSNPIIEPLFGNNFNVVITDKFWLDITNKTVNKGTALRKIMEHGNIIKEETMAFGNYYNDIEMLNEAEYSFVMKNAPEDMKQHSKYIAESNEDYGVLGAIMEHVVV</sequence>
<dbReference type="GO" id="GO:0016791">
    <property type="term" value="F:phosphatase activity"/>
    <property type="evidence" value="ECO:0007669"/>
    <property type="project" value="UniProtKB-ARBA"/>
</dbReference>
<dbReference type="SFLD" id="SFLDS00003">
    <property type="entry name" value="Haloacid_Dehalogenase"/>
    <property type="match status" value="1"/>
</dbReference>
<organism evidence="1">
    <name type="scientific">Clostridium botulinum (strain Eklund 17B / Type B)</name>
    <dbReference type="NCBI Taxonomy" id="935198"/>
    <lineage>
        <taxon>Bacteria</taxon>
        <taxon>Bacillati</taxon>
        <taxon>Bacillota</taxon>
        <taxon>Clostridia</taxon>
        <taxon>Eubacteriales</taxon>
        <taxon>Clostridiaceae</taxon>
        <taxon>Clostridium</taxon>
    </lineage>
</organism>
<dbReference type="HOGENOM" id="CLU_044146_5_1_9"/>